<dbReference type="InterPro" id="IPR037198">
    <property type="entry name" value="MutL_C_sf"/>
</dbReference>
<comment type="similarity">
    <text evidence="1">Belongs to the DNA mismatch repair MutL/HexB family.</text>
</comment>
<dbReference type="Gene3D" id="3.30.1540.20">
    <property type="entry name" value="MutL, C-terminal domain, dimerisation subdomain"/>
    <property type="match status" value="2"/>
</dbReference>
<dbReference type="GO" id="GO:0032300">
    <property type="term" value="C:mismatch repair complex"/>
    <property type="evidence" value="ECO:0007669"/>
    <property type="project" value="InterPro"/>
</dbReference>
<feature type="compositionally biased region" description="Polar residues" evidence="2">
    <location>
        <begin position="423"/>
        <end position="442"/>
    </location>
</feature>
<feature type="compositionally biased region" description="Basic and acidic residues" evidence="2">
    <location>
        <begin position="509"/>
        <end position="519"/>
    </location>
</feature>
<dbReference type="InterPro" id="IPR038973">
    <property type="entry name" value="MutL/Mlh/Pms-like"/>
</dbReference>
<dbReference type="Proteomes" id="UP001310594">
    <property type="component" value="Unassembled WGS sequence"/>
</dbReference>
<feature type="region of interest" description="Disordered" evidence="2">
    <location>
        <begin position="1116"/>
        <end position="1169"/>
    </location>
</feature>
<feature type="domain" description="MutL C-terminal dimerisation" evidence="3">
    <location>
        <begin position="781"/>
        <end position="990"/>
    </location>
</feature>
<feature type="compositionally biased region" description="Low complexity" evidence="2">
    <location>
        <begin position="1116"/>
        <end position="1134"/>
    </location>
</feature>
<dbReference type="SUPFAM" id="SSF118116">
    <property type="entry name" value="DNA mismatch repair protein MutL"/>
    <property type="match status" value="1"/>
</dbReference>
<feature type="compositionally biased region" description="Polar residues" evidence="2">
    <location>
        <begin position="684"/>
        <end position="694"/>
    </location>
</feature>
<dbReference type="Gene3D" id="3.30.565.10">
    <property type="entry name" value="Histidine kinase-like ATPase, C-terminal domain"/>
    <property type="match status" value="1"/>
</dbReference>
<dbReference type="EMBL" id="JAVRQU010000006">
    <property type="protein sequence ID" value="KAK5701595.1"/>
    <property type="molecule type" value="Genomic_DNA"/>
</dbReference>
<dbReference type="GO" id="GO:0006298">
    <property type="term" value="P:mismatch repair"/>
    <property type="evidence" value="ECO:0007669"/>
    <property type="project" value="InterPro"/>
</dbReference>
<evidence type="ECO:0000259" key="3">
    <source>
        <dbReference type="SMART" id="SM00853"/>
    </source>
</evidence>
<dbReference type="GO" id="GO:0140664">
    <property type="term" value="F:ATP-dependent DNA damage sensor activity"/>
    <property type="evidence" value="ECO:0007669"/>
    <property type="project" value="InterPro"/>
</dbReference>
<dbReference type="InterPro" id="IPR014790">
    <property type="entry name" value="MutL_C"/>
</dbReference>
<evidence type="ECO:0000313" key="5">
    <source>
        <dbReference type="Proteomes" id="UP001310594"/>
    </source>
</evidence>
<dbReference type="Pfam" id="PF13589">
    <property type="entry name" value="HATPase_c_3"/>
    <property type="match status" value="1"/>
</dbReference>
<accession>A0AAN7WAJ1</accession>
<dbReference type="SUPFAM" id="SSF55874">
    <property type="entry name" value="ATPase domain of HSP90 chaperone/DNA topoisomerase II/histidine kinase"/>
    <property type="match status" value="1"/>
</dbReference>
<sequence>MSRILPLPQDVISQISSSKHITTLQGVCLALLENSLDAGASKVEVTVDFGRGGCSFEDNGTGIPLSEFDADGGLGHMHHTSKFDRKDRECELHGRSGTYLACLAALSLLSITSRHEDHHYHATIVLHRGNVVARHVPAPQSHELTTVLGTRVTVRDLFGNMLVRVKQRAAIEASNSETERAWLELKRGIAALLLAWPTSCAVRLSDVNDTSRTASLGRTAIDAALTEKTLNVLEGKAMKRDVRDGLPMLCQAGLSTQESRHNWVPVSADAADMSVKGAMCLVPAPNKHCQFLSIGIYPCASGTGKHDLYDAINHVVANSSFGSIDDDDHADETEKLRRKHDRRYKNDGYTQKQLQGRKSVDRWPMFVLQLRLKDRRRHHVVVESTSEASLKAMIDLLEAMTTQWLAAHHFRPLKLRRRRNDEQTAPASSTSSPLRRSNTGSGVSDGLAAALPSSRLLKRPATTGSAFTPKKRKLIDMSTLLYHGAADGARPGNSGYFDSLSRIKSGRGRFFDDPSEPRHSATAPGGQSKTAMSTMKSPKHPFRPTPVEAGQLSVPSSAGKLTQRLESVTPSHAATYITPSVQIGSSDDYGSVDDEALIETVEAVDGARGVAEDSSGRFELDHTSVPAEDTSDDLLTWTDPTTKQIYRVNARTGVVLPMRTPHKEVDAESSLAHDMTSSRRKAAINTSTSSTGQALSLARRHEPVATDPQWIRGFLRDWKNPVFQRQEEERMPVASFEGPGIDLGEAGQHRCVDHALTQHFAETGEKSASKLSKAALSRVKVVRQVDDKFILCSMPSSITDCDRNTLVLVDQHAASERVMLEGLLKELCTAVDASGPLASYTASTGYRSAVITTMLGRAQRYLISEQEYELFAKHAQHFADWGILYDLNLTAGIPTASQMREALSEHRIIVRTLPPGIAERCTLLPHLLIELLRSEIWSITRSPLRPPAPTPSDSVNIHAWLQRIGSCPKGILEMLNSRACRSAIMFNDVLSVRQCTELLADLSWCAFPFMCAHGRAMEKAINANASQTVFCEWLAPLKVLGDFAISFRIGHALRRTTMWGFMIARILLGSYKHWIRLYHNDKQVVITDMSLEKQVVANISSEKEVVLHEPAGLEYVSSPSSTVSSPVDSPPSYDSLHRERSAASSSSSFSIGPDTSALPPRPEDRSSVSQLLRWMPISRRTISEKTPRLHRPVLIPQLDVPPVGESVPFQRCYSAVLAAHDVPVHEFVAFLDGLSVAQAPTPVLQSVSNAGRGVRLVPLPFADAAGRAISALASTGSGKSGSRARLYLTRASQEYFAPRGLRVSIVKDDELAARTLHMPSDEPRLAPLTAETLTDTVCMRRLRAIRRYAAELTWDVPQPTSEVGMADKLARKHLRYLIGRNAKDVAKLRDAQMLPGGKAFDGALEEQKLCSRLRWLVVEEVR</sequence>
<dbReference type="GO" id="GO:0016887">
    <property type="term" value="F:ATP hydrolysis activity"/>
    <property type="evidence" value="ECO:0007669"/>
    <property type="project" value="InterPro"/>
</dbReference>
<dbReference type="InterPro" id="IPR042120">
    <property type="entry name" value="MutL_C_dimsub"/>
</dbReference>
<proteinExistence type="inferred from homology"/>
<feature type="region of interest" description="Disordered" evidence="2">
    <location>
        <begin position="665"/>
        <end position="701"/>
    </location>
</feature>
<evidence type="ECO:0000256" key="1">
    <source>
        <dbReference type="ARBA" id="ARBA00006082"/>
    </source>
</evidence>
<dbReference type="PANTHER" id="PTHR10073:SF47">
    <property type="entry name" value="DNA MISMATCH REPAIR PROTEIN MLH3"/>
    <property type="match status" value="1"/>
</dbReference>
<dbReference type="InterPro" id="IPR036890">
    <property type="entry name" value="HATPase_C_sf"/>
</dbReference>
<feature type="compositionally biased region" description="Polar residues" evidence="2">
    <location>
        <begin position="525"/>
        <end position="536"/>
    </location>
</feature>
<dbReference type="SMART" id="SM00853">
    <property type="entry name" value="MutL_C"/>
    <property type="match status" value="1"/>
</dbReference>
<name>A0AAN7WAJ1_9PEZI</name>
<dbReference type="GO" id="GO:0005524">
    <property type="term" value="F:ATP binding"/>
    <property type="evidence" value="ECO:0007669"/>
    <property type="project" value="InterPro"/>
</dbReference>
<evidence type="ECO:0000256" key="2">
    <source>
        <dbReference type="SAM" id="MobiDB-lite"/>
    </source>
</evidence>
<comment type="caution">
    <text evidence="4">The sequence shown here is derived from an EMBL/GenBank/DDBJ whole genome shotgun (WGS) entry which is preliminary data.</text>
</comment>
<dbReference type="PANTHER" id="PTHR10073">
    <property type="entry name" value="DNA MISMATCH REPAIR PROTEIN MLH, PMS, MUTL"/>
    <property type="match status" value="1"/>
</dbReference>
<protein>
    <submittedName>
        <fullName evidence="4">DNA mismatch repair protein</fullName>
    </submittedName>
</protein>
<reference evidence="4" key="1">
    <citation type="submission" date="2023-08" db="EMBL/GenBank/DDBJ databases">
        <title>Black Yeasts Isolated from many extreme environments.</title>
        <authorList>
            <person name="Coleine C."/>
            <person name="Stajich J.E."/>
            <person name="Selbmann L."/>
        </authorList>
    </citation>
    <scope>NUCLEOTIDE SEQUENCE</scope>
    <source>
        <strain evidence="4">CCFEE 5810</strain>
    </source>
</reference>
<feature type="region of interest" description="Disordered" evidence="2">
    <location>
        <begin position="509"/>
        <end position="539"/>
    </location>
</feature>
<feature type="region of interest" description="Disordered" evidence="2">
    <location>
        <begin position="415"/>
        <end position="447"/>
    </location>
</feature>
<organism evidence="4 5">
    <name type="scientific">Elasticomyces elasticus</name>
    <dbReference type="NCBI Taxonomy" id="574655"/>
    <lineage>
        <taxon>Eukaryota</taxon>
        <taxon>Fungi</taxon>
        <taxon>Dikarya</taxon>
        <taxon>Ascomycota</taxon>
        <taxon>Pezizomycotina</taxon>
        <taxon>Dothideomycetes</taxon>
        <taxon>Dothideomycetidae</taxon>
        <taxon>Mycosphaerellales</taxon>
        <taxon>Teratosphaeriaceae</taxon>
        <taxon>Elasticomyces</taxon>
    </lineage>
</organism>
<gene>
    <name evidence="4" type="primary">MLH3</name>
    <name evidence="4" type="ORF">LTR97_004410</name>
</gene>
<evidence type="ECO:0000313" key="4">
    <source>
        <dbReference type="EMBL" id="KAK5701595.1"/>
    </source>
</evidence>